<organism evidence="4 5">
    <name type="scientific">Plectosphaerella plurivora</name>
    <dbReference type="NCBI Taxonomy" id="936078"/>
    <lineage>
        <taxon>Eukaryota</taxon>
        <taxon>Fungi</taxon>
        <taxon>Dikarya</taxon>
        <taxon>Ascomycota</taxon>
        <taxon>Pezizomycotina</taxon>
        <taxon>Sordariomycetes</taxon>
        <taxon>Hypocreomycetidae</taxon>
        <taxon>Glomerellales</taxon>
        <taxon>Plectosphaerellaceae</taxon>
        <taxon>Plectosphaerella</taxon>
    </lineage>
</organism>
<feature type="region of interest" description="Disordered" evidence="2">
    <location>
        <begin position="1"/>
        <end position="25"/>
    </location>
</feature>
<evidence type="ECO:0000256" key="2">
    <source>
        <dbReference type="SAM" id="MobiDB-lite"/>
    </source>
</evidence>
<accession>A0A9P8V7E2</accession>
<keyword evidence="5" id="KW-1185">Reference proteome</keyword>
<dbReference type="PROSITE" id="PS00463">
    <property type="entry name" value="ZN2_CY6_FUNGAL_1"/>
    <property type="match status" value="1"/>
</dbReference>
<evidence type="ECO:0000313" key="5">
    <source>
        <dbReference type="Proteomes" id="UP000770015"/>
    </source>
</evidence>
<reference evidence="4" key="1">
    <citation type="journal article" date="2021" name="Nat. Commun.">
        <title>Genetic determinants of endophytism in the Arabidopsis root mycobiome.</title>
        <authorList>
            <person name="Mesny F."/>
            <person name="Miyauchi S."/>
            <person name="Thiergart T."/>
            <person name="Pickel B."/>
            <person name="Atanasova L."/>
            <person name="Karlsson M."/>
            <person name="Huettel B."/>
            <person name="Barry K.W."/>
            <person name="Haridas S."/>
            <person name="Chen C."/>
            <person name="Bauer D."/>
            <person name="Andreopoulos W."/>
            <person name="Pangilinan J."/>
            <person name="LaButti K."/>
            <person name="Riley R."/>
            <person name="Lipzen A."/>
            <person name="Clum A."/>
            <person name="Drula E."/>
            <person name="Henrissat B."/>
            <person name="Kohler A."/>
            <person name="Grigoriev I.V."/>
            <person name="Martin F.M."/>
            <person name="Hacquard S."/>
        </authorList>
    </citation>
    <scope>NUCLEOTIDE SEQUENCE</scope>
    <source>
        <strain evidence="4">MPI-SDFR-AT-0117</strain>
    </source>
</reference>
<dbReference type="PANTHER" id="PTHR37534">
    <property type="entry name" value="TRANSCRIPTIONAL ACTIVATOR PROTEIN UGA3"/>
    <property type="match status" value="1"/>
</dbReference>
<feature type="region of interest" description="Disordered" evidence="2">
    <location>
        <begin position="58"/>
        <end position="78"/>
    </location>
</feature>
<dbReference type="GO" id="GO:0000981">
    <property type="term" value="F:DNA-binding transcription factor activity, RNA polymerase II-specific"/>
    <property type="evidence" value="ECO:0007669"/>
    <property type="project" value="InterPro"/>
</dbReference>
<dbReference type="OrthoDB" id="648861at2759"/>
<dbReference type="Gene3D" id="4.10.240.10">
    <property type="entry name" value="Zn(2)-C6 fungal-type DNA-binding domain"/>
    <property type="match status" value="1"/>
</dbReference>
<protein>
    <recommendedName>
        <fullName evidence="3">Zn(2)-C6 fungal-type domain-containing protein</fullName>
    </recommendedName>
</protein>
<feature type="compositionally biased region" description="Low complexity" evidence="2">
    <location>
        <begin position="12"/>
        <end position="22"/>
    </location>
</feature>
<gene>
    <name evidence="4" type="ORF">F5X68DRAFT_172963</name>
</gene>
<dbReference type="Pfam" id="PF00172">
    <property type="entry name" value="Zn_clus"/>
    <property type="match status" value="1"/>
</dbReference>
<proteinExistence type="predicted"/>
<dbReference type="EMBL" id="JAGSXJ010000020">
    <property type="protein sequence ID" value="KAH6679970.1"/>
    <property type="molecule type" value="Genomic_DNA"/>
</dbReference>
<feature type="compositionally biased region" description="Polar residues" evidence="2">
    <location>
        <begin position="489"/>
        <end position="507"/>
    </location>
</feature>
<dbReference type="SMART" id="SM00066">
    <property type="entry name" value="GAL4"/>
    <property type="match status" value="1"/>
</dbReference>
<feature type="compositionally biased region" description="Acidic residues" evidence="2">
    <location>
        <begin position="478"/>
        <end position="488"/>
    </location>
</feature>
<dbReference type="InterPro" id="IPR036864">
    <property type="entry name" value="Zn2-C6_fun-type_DNA-bd_sf"/>
</dbReference>
<evidence type="ECO:0000313" key="4">
    <source>
        <dbReference type="EMBL" id="KAH6679970.1"/>
    </source>
</evidence>
<dbReference type="Proteomes" id="UP000770015">
    <property type="component" value="Unassembled WGS sequence"/>
</dbReference>
<sequence>MASETVIRRRQSSGLGRSGPRSKNGCQACKLRRVRCDESKPVCSHCDRLKLECVYRPPQRRSRRTASESQSISTEPDIMDSVNAASESWNHDEDAGFAGVDDAQDPAVASLQALSSPGLEAAAALATSNHPRRESHSLHHAGAINCTLTPVSTGESVMQHISDAALVDVLPWHDQQMSFSDYIPVPDPIFSFPSLAFTNSANLLNFEYDPDTHSMPLGPVPAQIPAWQFAPTVPSIQGQTLPAIHDGEQGPPRPAVVEAQSSISPSAAASSLSPPFTYCPPLLSPERRQELLSYFEREIRPPAALVGVDPLGWPRIKRFLLKEARGSSNEYVNLALCALTTIMMAPTTSVRGRMNGHNEALLAARLHEAARTAMEIELTQADWATKKSNPLLVATFLMAWFETGFDDRDQIRPHFPSDIAEQIIVKGTDWCAGSMHLLQWLNLLDAKMSHLGGHHLLTEPALKVALQSRPQIGHADVANDEDASDEYSEVTSHSISSRGRSTTQSKGPRSRDDRLAYLLATKAPASIPPRIVKTDIFKILLQPAFEFHLVSQAFSRRIGCHDRHHRSRETPEDEYEVMTACMGFEDDLQELWRKRPGILNLTANQLKQFVSESIARRLEQLFSVYIATFWTHFVYIHRVAYWSMKHTPISSKALDETGKMMRRSVGQPVDELAFDPDMERTAYNVIHPGLLWTCFLFGCEVQDPVQQDWSVQQLRALGELDLVVSGPKATADGADGHPMDGAGLVDDELPTFRLDKKGAQNALKVSSLLRLLIDQQVRRGQRVDGKFLCQEMFGCHFYII</sequence>
<dbReference type="InterPro" id="IPR001138">
    <property type="entry name" value="Zn2Cys6_DnaBD"/>
</dbReference>
<dbReference type="CDD" id="cd00067">
    <property type="entry name" value="GAL4"/>
    <property type="match status" value="1"/>
</dbReference>
<dbReference type="PROSITE" id="PS50048">
    <property type="entry name" value="ZN2_CY6_FUNGAL_2"/>
    <property type="match status" value="1"/>
</dbReference>
<keyword evidence="1" id="KW-0539">Nucleus</keyword>
<dbReference type="GO" id="GO:0008270">
    <property type="term" value="F:zinc ion binding"/>
    <property type="evidence" value="ECO:0007669"/>
    <property type="project" value="InterPro"/>
</dbReference>
<dbReference type="PANTHER" id="PTHR37534:SF46">
    <property type="entry name" value="ZN(II)2CYS6 TRANSCRIPTION FACTOR (EUROFUNG)"/>
    <property type="match status" value="1"/>
</dbReference>
<dbReference type="SUPFAM" id="SSF57701">
    <property type="entry name" value="Zn2/Cys6 DNA-binding domain"/>
    <property type="match status" value="1"/>
</dbReference>
<evidence type="ECO:0000259" key="3">
    <source>
        <dbReference type="PROSITE" id="PS50048"/>
    </source>
</evidence>
<comment type="caution">
    <text evidence="4">The sequence shown here is derived from an EMBL/GenBank/DDBJ whole genome shotgun (WGS) entry which is preliminary data.</text>
</comment>
<name>A0A9P8V7E2_9PEZI</name>
<dbReference type="AlphaFoldDB" id="A0A9P8V7E2"/>
<feature type="region of interest" description="Disordered" evidence="2">
    <location>
        <begin position="477"/>
        <end position="510"/>
    </location>
</feature>
<feature type="domain" description="Zn(2)-C6 fungal-type" evidence="3">
    <location>
        <begin position="25"/>
        <end position="55"/>
    </location>
</feature>
<evidence type="ECO:0000256" key="1">
    <source>
        <dbReference type="ARBA" id="ARBA00023242"/>
    </source>
</evidence>